<proteinExistence type="predicted"/>
<comment type="caution">
    <text evidence="1">The sequence shown here is derived from an EMBL/GenBank/DDBJ whole genome shotgun (WGS) entry which is preliminary data.</text>
</comment>
<keyword evidence="2" id="KW-1185">Reference proteome</keyword>
<dbReference type="Proteomes" id="UP001196413">
    <property type="component" value="Unassembled WGS sequence"/>
</dbReference>
<sequence>MTSSPQHLNVCLKYIVAKLLAEVGRCYKRRHKRLEERFPAVEHRMIPAMFRLRVLAFYGTLLRPALSSGGFERHIPIKLKKPGLKFPVAEMGVQRGDDGSSIRATTTAVGCSSDECHENDAAACFLFSSAIASFLNELTSNGIPSNMIFTSYLAKRRSRLVTRVFESACGAMARGALRRTQGRWIDSALMAHQAVHPSGAGKMVPD</sequence>
<gene>
    <name evidence="1" type="ORF">KIN20_015081</name>
</gene>
<dbReference type="AlphaFoldDB" id="A0AAD5QNR6"/>
<evidence type="ECO:0000313" key="1">
    <source>
        <dbReference type="EMBL" id="KAJ1357057.1"/>
    </source>
</evidence>
<protein>
    <submittedName>
        <fullName evidence="1">Uncharacterized protein</fullName>
    </submittedName>
</protein>
<dbReference type="EMBL" id="JAHQIW010003014">
    <property type="protein sequence ID" value="KAJ1357057.1"/>
    <property type="molecule type" value="Genomic_DNA"/>
</dbReference>
<organism evidence="1 2">
    <name type="scientific">Parelaphostrongylus tenuis</name>
    <name type="common">Meningeal worm</name>
    <dbReference type="NCBI Taxonomy" id="148309"/>
    <lineage>
        <taxon>Eukaryota</taxon>
        <taxon>Metazoa</taxon>
        <taxon>Ecdysozoa</taxon>
        <taxon>Nematoda</taxon>
        <taxon>Chromadorea</taxon>
        <taxon>Rhabditida</taxon>
        <taxon>Rhabditina</taxon>
        <taxon>Rhabditomorpha</taxon>
        <taxon>Strongyloidea</taxon>
        <taxon>Metastrongylidae</taxon>
        <taxon>Parelaphostrongylus</taxon>
    </lineage>
</organism>
<evidence type="ECO:0000313" key="2">
    <source>
        <dbReference type="Proteomes" id="UP001196413"/>
    </source>
</evidence>
<accession>A0AAD5QNR6</accession>
<reference evidence="1" key="1">
    <citation type="submission" date="2021-06" db="EMBL/GenBank/DDBJ databases">
        <title>Parelaphostrongylus tenuis whole genome reference sequence.</title>
        <authorList>
            <person name="Garwood T.J."/>
            <person name="Larsen P.A."/>
            <person name="Fountain-Jones N.M."/>
            <person name="Garbe J.R."/>
            <person name="Macchietto M.G."/>
            <person name="Kania S.A."/>
            <person name="Gerhold R.W."/>
            <person name="Richards J.E."/>
            <person name="Wolf T.M."/>
        </authorList>
    </citation>
    <scope>NUCLEOTIDE SEQUENCE</scope>
    <source>
        <strain evidence="1">MNPRO001-30</strain>
        <tissue evidence="1">Meninges</tissue>
    </source>
</reference>
<name>A0AAD5QNR6_PARTN</name>